<sequence>MSARNHDVIEMFHGWEKEFEDAVDNDNRLVFVARVVTHKVQPLLKEAKQDTALYNAIREYKGFILTLTKAWNHKTSVARFIRTAAAVIWRETLPQESSLVGPIESDLNPPPAAPLSPCAESPAAPEKPVNPPPTESIWSSSPPQPPRLDKGKEKIKPRPTFGKRTAKVKAASSKSTKKMQPAIDDSQYDAIEINSEEETAKAPTKRSNQAAKSKAKSRIKAEIKKTARKESDRDRDREANEDGDKVEDAPGPMLQCQWVAKPLPYILIPDAVPDLPSTGQLLDGLTNSVAAGAENACLKWQVHVLKDTIVNLLHTFSMEEPLISGKRTDANKDIMHTLLRVV</sequence>
<feature type="compositionally biased region" description="Basic and acidic residues" evidence="1">
    <location>
        <begin position="219"/>
        <end position="248"/>
    </location>
</feature>
<feature type="region of interest" description="Disordered" evidence="1">
    <location>
        <begin position="100"/>
        <end position="251"/>
    </location>
</feature>
<evidence type="ECO:0000256" key="1">
    <source>
        <dbReference type="SAM" id="MobiDB-lite"/>
    </source>
</evidence>
<protein>
    <submittedName>
        <fullName evidence="2">Uncharacterized protein</fullName>
    </submittedName>
</protein>
<name>A0A8S0W1I4_CYCAE</name>
<accession>A0A8S0W1I4</accession>
<dbReference type="EMBL" id="CACVBS010000115">
    <property type="protein sequence ID" value="CAA7271845.1"/>
    <property type="molecule type" value="Genomic_DNA"/>
</dbReference>
<comment type="caution">
    <text evidence="2">The sequence shown here is derived from an EMBL/GenBank/DDBJ whole genome shotgun (WGS) entry which is preliminary data.</text>
</comment>
<evidence type="ECO:0000313" key="2">
    <source>
        <dbReference type="EMBL" id="CAA7271845.1"/>
    </source>
</evidence>
<dbReference type="AlphaFoldDB" id="A0A8S0W1I4"/>
<gene>
    <name evidence="2" type="ORF">AAE3_LOCUS14078</name>
</gene>
<evidence type="ECO:0000313" key="3">
    <source>
        <dbReference type="Proteomes" id="UP000467700"/>
    </source>
</evidence>
<reference evidence="2 3" key="1">
    <citation type="submission" date="2020-01" db="EMBL/GenBank/DDBJ databases">
        <authorList>
            <person name="Gupta K D."/>
        </authorList>
    </citation>
    <scope>NUCLEOTIDE SEQUENCE [LARGE SCALE GENOMIC DNA]</scope>
</reference>
<keyword evidence="3" id="KW-1185">Reference proteome</keyword>
<organism evidence="2 3">
    <name type="scientific">Cyclocybe aegerita</name>
    <name type="common">Black poplar mushroom</name>
    <name type="synonym">Agrocybe aegerita</name>
    <dbReference type="NCBI Taxonomy" id="1973307"/>
    <lineage>
        <taxon>Eukaryota</taxon>
        <taxon>Fungi</taxon>
        <taxon>Dikarya</taxon>
        <taxon>Basidiomycota</taxon>
        <taxon>Agaricomycotina</taxon>
        <taxon>Agaricomycetes</taxon>
        <taxon>Agaricomycetidae</taxon>
        <taxon>Agaricales</taxon>
        <taxon>Agaricineae</taxon>
        <taxon>Bolbitiaceae</taxon>
        <taxon>Cyclocybe</taxon>
    </lineage>
</organism>
<proteinExistence type="predicted"/>
<dbReference type="Proteomes" id="UP000467700">
    <property type="component" value="Unassembled WGS sequence"/>
</dbReference>
<feature type="compositionally biased region" description="Basic and acidic residues" evidence="1">
    <location>
        <begin position="147"/>
        <end position="156"/>
    </location>
</feature>